<evidence type="ECO:0000313" key="2">
    <source>
        <dbReference type="Proteomes" id="UP000759131"/>
    </source>
</evidence>
<dbReference type="Proteomes" id="UP000759131">
    <property type="component" value="Unassembled WGS sequence"/>
</dbReference>
<dbReference type="OrthoDB" id="10407181at2759"/>
<dbReference type="EMBL" id="CAJPIZ010025744">
    <property type="protein sequence ID" value="CAG2118832.1"/>
    <property type="molecule type" value="Genomic_DNA"/>
</dbReference>
<sequence length="147" mass="17608">VIGDRRNRFLTNPIEYQYFCSVQKSWVKDIHDYIRECMPKFSTQKLMTRKLANQIQIQANKLCDSQTFTAQQLFLNSFCLNKVINELHNCMEDMIDYMSYVEHRVMGIENSYLEMRNCSRHILYSSLKHSCHPTIEWFDKLMSGYNI</sequence>
<dbReference type="EMBL" id="OC880319">
    <property type="protein sequence ID" value="CAD7641700.1"/>
    <property type="molecule type" value="Genomic_DNA"/>
</dbReference>
<protein>
    <submittedName>
        <fullName evidence="1">Uncharacterized protein</fullName>
    </submittedName>
</protein>
<organism evidence="1">
    <name type="scientific">Medioppia subpectinata</name>
    <dbReference type="NCBI Taxonomy" id="1979941"/>
    <lineage>
        <taxon>Eukaryota</taxon>
        <taxon>Metazoa</taxon>
        <taxon>Ecdysozoa</taxon>
        <taxon>Arthropoda</taxon>
        <taxon>Chelicerata</taxon>
        <taxon>Arachnida</taxon>
        <taxon>Acari</taxon>
        <taxon>Acariformes</taxon>
        <taxon>Sarcoptiformes</taxon>
        <taxon>Oribatida</taxon>
        <taxon>Brachypylina</taxon>
        <taxon>Oppioidea</taxon>
        <taxon>Oppiidae</taxon>
        <taxon>Medioppia</taxon>
    </lineage>
</organism>
<gene>
    <name evidence="1" type="ORF">OSB1V03_LOCUS18782</name>
</gene>
<keyword evidence="2" id="KW-1185">Reference proteome</keyword>
<accession>A0A7R9QDJ5</accession>
<reference evidence="1" key="1">
    <citation type="submission" date="2020-11" db="EMBL/GenBank/DDBJ databases">
        <authorList>
            <person name="Tran Van P."/>
        </authorList>
    </citation>
    <scope>NUCLEOTIDE SEQUENCE</scope>
</reference>
<dbReference type="AlphaFoldDB" id="A0A7R9QDJ5"/>
<proteinExistence type="predicted"/>
<feature type="non-terminal residue" evidence="1">
    <location>
        <position position="147"/>
    </location>
</feature>
<evidence type="ECO:0000313" key="1">
    <source>
        <dbReference type="EMBL" id="CAD7641700.1"/>
    </source>
</evidence>
<name>A0A7R9QDJ5_9ACAR</name>